<sequence length="103" mass="11648">MIQPTVGRIVYYYCLDHEKFGYIEAWDRKSPLAAIIAHVWPNGRVNLAVFDVNGDSHSRISVPLIQPGSERPVDGHFCEWMPYQVKKETGSESGEKEAGTQEI</sequence>
<comment type="caution">
    <text evidence="1">The sequence shown here is derived from an EMBL/GenBank/DDBJ whole genome shotgun (WGS) entry which is preliminary data.</text>
</comment>
<protein>
    <submittedName>
        <fullName evidence="1">Uncharacterized protein</fullName>
    </submittedName>
</protein>
<name>A0A0F8VYI9_9ZZZZ</name>
<accession>A0A0F8VYI9</accession>
<gene>
    <name evidence="1" type="ORF">LCGC14_3135380</name>
</gene>
<evidence type="ECO:0000313" key="1">
    <source>
        <dbReference type="EMBL" id="KKK49407.1"/>
    </source>
</evidence>
<proteinExistence type="predicted"/>
<reference evidence="1" key="1">
    <citation type="journal article" date="2015" name="Nature">
        <title>Complex archaea that bridge the gap between prokaryotes and eukaryotes.</title>
        <authorList>
            <person name="Spang A."/>
            <person name="Saw J.H."/>
            <person name="Jorgensen S.L."/>
            <person name="Zaremba-Niedzwiedzka K."/>
            <person name="Martijn J."/>
            <person name="Lind A.E."/>
            <person name="van Eijk R."/>
            <person name="Schleper C."/>
            <person name="Guy L."/>
            <person name="Ettema T.J."/>
        </authorList>
    </citation>
    <scope>NUCLEOTIDE SEQUENCE</scope>
</reference>
<dbReference type="AlphaFoldDB" id="A0A0F8VYI9"/>
<dbReference type="EMBL" id="LAZR01068562">
    <property type="protein sequence ID" value="KKK49407.1"/>
    <property type="molecule type" value="Genomic_DNA"/>
</dbReference>
<organism evidence="1">
    <name type="scientific">marine sediment metagenome</name>
    <dbReference type="NCBI Taxonomy" id="412755"/>
    <lineage>
        <taxon>unclassified sequences</taxon>
        <taxon>metagenomes</taxon>
        <taxon>ecological metagenomes</taxon>
    </lineage>
</organism>